<proteinExistence type="predicted"/>
<evidence type="ECO:0000256" key="1">
    <source>
        <dbReference type="SAM" id="Phobius"/>
    </source>
</evidence>
<dbReference type="AlphaFoldDB" id="A0A5C4RZT2"/>
<name>A0A5C4RZT2_PROVB</name>
<sequence>MPKKILSYSLVLLLLTLVQLLLVSRMSFMGITPDIISIMVVYTALRHGRTGAMNIGFAGGLLLGFFTGNMGAEALAKTIEGFVAGSIHLPEESHASASQKQRYFYKGLLIASIAGNTVTGMLLNAHLLPVPLNLFLTLVIGTAMTMLTGVIAYQLLLGKILTRK</sequence>
<keyword evidence="1" id="KW-1133">Transmembrane helix</keyword>
<dbReference type="RefSeq" id="WP_068867557.1">
    <property type="nucleotide sequence ID" value="NZ_VDCI01000007.1"/>
</dbReference>
<accession>A0A5C4RZT2</accession>
<organism evidence="2 3">
    <name type="scientific">Prosthecochloris vibrioformis</name>
    <name type="common">Chlorobium vibrioforme</name>
    <dbReference type="NCBI Taxonomy" id="1098"/>
    <lineage>
        <taxon>Bacteria</taxon>
        <taxon>Pseudomonadati</taxon>
        <taxon>Chlorobiota</taxon>
        <taxon>Chlorobiia</taxon>
        <taxon>Chlorobiales</taxon>
        <taxon>Chlorobiaceae</taxon>
        <taxon>Prosthecochloris</taxon>
    </lineage>
</organism>
<feature type="transmembrane region" description="Helical" evidence="1">
    <location>
        <begin position="134"/>
        <end position="156"/>
    </location>
</feature>
<dbReference type="Proteomes" id="UP000309544">
    <property type="component" value="Unassembled WGS sequence"/>
</dbReference>
<evidence type="ECO:0000313" key="2">
    <source>
        <dbReference type="EMBL" id="TNJ36237.1"/>
    </source>
</evidence>
<protein>
    <submittedName>
        <fullName evidence="2">Histidine kinase</fullName>
    </submittedName>
</protein>
<feature type="transmembrane region" description="Helical" evidence="1">
    <location>
        <begin position="108"/>
        <end position="128"/>
    </location>
</feature>
<keyword evidence="1" id="KW-0472">Membrane</keyword>
<dbReference type="GO" id="GO:0016301">
    <property type="term" value="F:kinase activity"/>
    <property type="evidence" value="ECO:0007669"/>
    <property type="project" value="UniProtKB-KW"/>
</dbReference>
<reference evidence="2 3" key="1">
    <citation type="submission" date="2019-05" db="EMBL/GenBank/DDBJ databases">
        <title>Draft Whole-Genome sequence of the green sulfur bacterium Prosthecochloris vibrioformis DSM 260.</title>
        <authorList>
            <person name="Meyer T.E."/>
            <person name="Kyndt J.A."/>
        </authorList>
    </citation>
    <scope>NUCLEOTIDE SEQUENCE [LARGE SCALE GENOMIC DNA]</scope>
    <source>
        <strain evidence="2 3">DSM 260</strain>
    </source>
</reference>
<gene>
    <name evidence="2" type="ORF">FGF68_08340</name>
</gene>
<feature type="transmembrane region" description="Helical" evidence="1">
    <location>
        <begin position="53"/>
        <end position="72"/>
    </location>
</feature>
<dbReference type="EMBL" id="VDCI01000007">
    <property type="protein sequence ID" value="TNJ36237.1"/>
    <property type="molecule type" value="Genomic_DNA"/>
</dbReference>
<evidence type="ECO:0000313" key="3">
    <source>
        <dbReference type="Proteomes" id="UP000309544"/>
    </source>
</evidence>
<keyword evidence="2" id="KW-0808">Transferase</keyword>
<keyword evidence="1" id="KW-0812">Transmembrane</keyword>
<comment type="caution">
    <text evidence="2">The sequence shown here is derived from an EMBL/GenBank/DDBJ whole genome shotgun (WGS) entry which is preliminary data.</text>
</comment>
<keyword evidence="2" id="KW-0418">Kinase</keyword>
<keyword evidence="3" id="KW-1185">Reference proteome</keyword>